<reference evidence="2" key="1">
    <citation type="submission" date="2022-03" db="EMBL/GenBank/DDBJ databases">
        <title>Genomic analyses of argali, domestic sheep and their hybrids provide insights into chromosomal evolution, heterosis and genetic basis of agronomic traits.</title>
        <authorList>
            <person name="Li M."/>
        </authorList>
    </citation>
    <scope>NUCLEOTIDE SEQUENCE</scope>
    <source>
        <strain evidence="2">CAU-MHL-2022a</strain>
        <tissue evidence="2">Skin</tissue>
    </source>
</reference>
<comment type="caution">
    <text evidence="2">The sequence shown here is derived from an EMBL/GenBank/DDBJ whole genome shotgun (WGS) entry which is preliminary data.</text>
</comment>
<evidence type="ECO:0000256" key="1">
    <source>
        <dbReference type="SAM" id="MobiDB-lite"/>
    </source>
</evidence>
<dbReference type="EMBL" id="JAKZEL010000013">
    <property type="protein sequence ID" value="KAI4538184.1"/>
    <property type="molecule type" value="Genomic_DNA"/>
</dbReference>
<dbReference type="AlphaFoldDB" id="A0AAD4U555"/>
<evidence type="ECO:0000313" key="2">
    <source>
        <dbReference type="EMBL" id="KAI4538184.1"/>
    </source>
</evidence>
<feature type="region of interest" description="Disordered" evidence="1">
    <location>
        <begin position="97"/>
        <end position="118"/>
    </location>
</feature>
<keyword evidence="3" id="KW-1185">Reference proteome</keyword>
<evidence type="ECO:0000313" key="3">
    <source>
        <dbReference type="Proteomes" id="UP001214576"/>
    </source>
</evidence>
<accession>A0AAD4U555</accession>
<dbReference type="Proteomes" id="UP001214576">
    <property type="component" value="Unassembled WGS sequence"/>
</dbReference>
<sequence length="214" mass="23752">MKNRRRRGPAYDLINVYSSTMTIPVLEILKRSPLSQKERVQLATSAVSPASYLCPLERQSSHTHTLQGSFSFGAKLTAPGEMPMGGRQGSTHLATNVSKAGRQAPAAVKTPHNQKASSNNCALTRLPKVKVPEIDLHHGKEQEVTAEMFCSKCKSLLKAGTRRYPLHFFWTKPYCLQTLVFPSIKYKSSGSQFLITINRGCPSEMDFNTLLLND</sequence>
<protein>
    <submittedName>
        <fullName evidence="2">Uncharacterized protein</fullName>
    </submittedName>
</protein>
<organism evidence="2 3">
    <name type="scientific">Ovis ammon polii</name>
    <dbReference type="NCBI Taxonomy" id="230172"/>
    <lineage>
        <taxon>Eukaryota</taxon>
        <taxon>Metazoa</taxon>
        <taxon>Chordata</taxon>
        <taxon>Craniata</taxon>
        <taxon>Vertebrata</taxon>
        <taxon>Euteleostomi</taxon>
        <taxon>Mammalia</taxon>
        <taxon>Eutheria</taxon>
        <taxon>Laurasiatheria</taxon>
        <taxon>Artiodactyla</taxon>
        <taxon>Ruminantia</taxon>
        <taxon>Pecora</taxon>
        <taxon>Bovidae</taxon>
        <taxon>Caprinae</taxon>
        <taxon>Ovis</taxon>
    </lineage>
</organism>
<gene>
    <name evidence="2" type="ORF">MG293_011587</name>
</gene>
<proteinExistence type="predicted"/>
<name>A0AAD4U555_OVIAM</name>